<organism evidence="1 2">
    <name type="scientific">Reticulibacter mediterranei</name>
    <dbReference type="NCBI Taxonomy" id="2778369"/>
    <lineage>
        <taxon>Bacteria</taxon>
        <taxon>Bacillati</taxon>
        <taxon>Chloroflexota</taxon>
        <taxon>Ktedonobacteria</taxon>
        <taxon>Ktedonobacterales</taxon>
        <taxon>Reticulibacteraceae</taxon>
        <taxon>Reticulibacter</taxon>
    </lineage>
</organism>
<comment type="caution">
    <text evidence="1">The sequence shown here is derived from an EMBL/GenBank/DDBJ whole genome shotgun (WGS) entry which is preliminary data.</text>
</comment>
<keyword evidence="2" id="KW-1185">Reference proteome</keyword>
<name>A0A8J3J258_9CHLR</name>
<proteinExistence type="predicted"/>
<accession>A0A8J3J258</accession>
<evidence type="ECO:0000313" key="1">
    <source>
        <dbReference type="EMBL" id="GHP00936.1"/>
    </source>
</evidence>
<dbReference type="EMBL" id="BNJK01000003">
    <property type="protein sequence ID" value="GHP00936.1"/>
    <property type="molecule type" value="Genomic_DNA"/>
</dbReference>
<dbReference type="Proteomes" id="UP000597444">
    <property type="component" value="Unassembled WGS sequence"/>
</dbReference>
<dbReference type="RefSeq" id="WP_220211502.1">
    <property type="nucleotide sequence ID" value="NZ_BNJK01000003.1"/>
</dbReference>
<protein>
    <submittedName>
        <fullName evidence="1">Uncharacterized protein</fullName>
    </submittedName>
</protein>
<dbReference type="AlphaFoldDB" id="A0A8J3J258"/>
<gene>
    <name evidence="1" type="ORF">KSF_109830</name>
</gene>
<sequence length="105" mass="11761">MHTRERQEQVRLRLPLSARAIQKAITAFCEQFRVPTCSLYVQGHVTIITGELCLIPTWLPVVRPDPELDLLGIGDPDLGEYDDEALLWIAPTSAAHLLLSTTKLL</sequence>
<reference evidence="1" key="1">
    <citation type="submission" date="2020-10" db="EMBL/GenBank/DDBJ databases">
        <title>Taxonomic study of unclassified bacteria belonging to the class Ktedonobacteria.</title>
        <authorList>
            <person name="Yabe S."/>
            <person name="Wang C.M."/>
            <person name="Zheng Y."/>
            <person name="Sakai Y."/>
            <person name="Cavaletti L."/>
            <person name="Monciardini P."/>
            <person name="Donadio S."/>
        </authorList>
    </citation>
    <scope>NUCLEOTIDE SEQUENCE</scope>
    <source>
        <strain evidence="1">ID150040</strain>
    </source>
</reference>
<evidence type="ECO:0000313" key="2">
    <source>
        <dbReference type="Proteomes" id="UP000597444"/>
    </source>
</evidence>